<feature type="domain" description="Small ribosomal subunit protein uS3 C-terminal" evidence="7">
    <location>
        <begin position="116"/>
        <end position="199"/>
    </location>
</feature>
<dbReference type="InterPro" id="IPR018280">
    <property type="entry name" value="Ribosomal_uS3_CS"/>
</dbReference>
<dbReference type="Gene3D" id="3.30.1140.32">
    <property type="entry name" value="Ribosomal protein S3, C-terminal domain"/>
    <property type="match status" value="1"/>
</dbReference>
<evidence type="ECO:0000256" key="2">
    <source>
        <dbReference type="ARBA" id="ARBA00022884"/>
    </source>
</evidence>
<evidence type="ECO:0000256" key="5">
    <source>
        <dbReference type="ARBA" id="ARBA00035408"/>
    </source>
</evidence>
<dbReference type="VEuPathDB" id="MicrosporidiaDB:AEWQ_091250"/>
<evidence type="ECO:0000256" key="3">
    <source>
        <dbReference type="ARBA" id="ARBA00022980"/>
    </source>
</evidence>
<dbReference type="InterPro" id="IPR036419">
    <property type="entry name" value="Ribosomal_S3_C_sf"/>
</dbReference>
<evidence type="ECO:0000256" key="1">
    <source>
        <dbReference type="ARBA" id="ARBA00010761"/>
    </source>
</evidence>
<evidence type="ECO:0000256" key="4">
    <source>
        <dbReference type="ARBA" id="ARBA00023274"/>
    </source>
</evidence>
<keyword evidence="3 6" id="KW-0689">Ribosomal protein</keyword>
<dbReference type="GO" id="GO:0006412">
    <property type="term" value="P:translation"/>
    <property type="evidence" value="ECO:0007669"/>
    <property type="project" value="InterPro"/>
</dbReference>
<organism evidence="8">
    <name type="scientific">Encephalitozoon cuniculi</name>
    <name type="common">Microsporidian parasite</name>
    <dbReference type="NCBI Taxonomy" id="6035"/>
    <lineage>
        <taxon>Eukaryota</taxon>
        <taxon>Fungi</taxon>
        <taxon>Fungi incertae sedis</taxon>
        <taxon>Microsporidia</taxon>
        <taxon>Unikaryonidae</taxon>
        <taxon>Encephalitozoon</taxon>
    </lineage>
</organism>
<dbReference type="PANTHER" id="PTHR11760">
    <property type="entry name" value="30S/40S RIBOSOMAL PROTEIN S3"/>
    <property type="match status" value="1"/>
</dbReference>
<proteinExistence type="inferred from homology"/>
<dbReference type="Gene3D" id="3.30.300.20">
    <property type="match status" value="1"/>
</dbReference>
<dbReference type="VEuPathDB" id="MicrosporidiaDB:M970_091230"/>
<dbReference type="InterPro" id="IPR009019">
    <property type="entry name" value="KH_sf_prok-type"/>
</dbReference>
<gene>
    <name evidence="8" type="ORF">ECU09_1250</name>
</gene>
<dbReference type="GO" id="GO:0003735">
    <property type="term" value="F:structural constituent of ribosome"/>
    <property type="evidence" value="ECO:0007669"/>
    <property type="project" value="InterPro"/>
</dbReference>
<dbReference type="GO" id="GO:0005634">
    <property type="term" value="C:nucleus"/>
    <property type="evidence" value="ECO:0007669"/>
    <property type="project" value="TreeGrafter"/>
</dbReference>
<dbReference type="PANTHER" id="PTHR11760:SF32">
    <property type="entry name" value="SMALL RIBOSOMAL SUBUNIT PROTEIN US3"/>
    <property type="match status" value="1"/>
</dbReference>
<dbReference type="NCBIfam" id="TIGR01008">
    <property type="entry name" value="uS3_euk_arch"/>
    <property type="match status" value="1"/>
</dbReference>
<dbReference type="OMA" id="NKKKWMI"/>
<comment type="similarity">
    <text evidence="1 6">Belongs to the universal ribosomal protein uS3 family.</text>
</comment>
<dbReference type="EMBL" id="KC513621">
    <property type="protein sequence ID" value="AGE96522.1"/>
    <property type="molecule type" value="Genomic_DNA"/>
</dbReference>
<dbReference type="VEuPathDB" id="MicrosporidiaDB:AEWR_091230"/>
<dbReference type="CDD" id="cd02413">
    <property type="entry name" value="KH-II_40S_S3"/>
    <property type="match status" value="1"/>
</dbReference>
<dbReference type="SUPFAM" id="SSF54814">
    <property type="entry name" value="Prokaryotic type KH domain (KH-domain type II)"/>
    <property type="match status" value="1"/>
</dbReference>
<dbReference type="VEuPathDB" id="MicrosporidiaDB:AEWD_091260"/>
<keyword evidence="4 6" id="KW-0687">Ribonucleoprotein</keyword>
<dbReference type="VEuPathDB" id="MicrosporidiaDB:ECU09_1250"/>
<name>M1KB15_ENCCN</name>
<dbReference type="GO" id="GO:0022627">
    <property type="term" value="C:cytosolic small ribosomal subunit"/>
    <property type="evidence" value="ECO:0007669"/>
    <property type="project" value="TreeGrafter"/>
</dbReference>
<evidence type="ECO:0000313" key="8">
    <source>
        <dbReference type="EMBL" id="AGE96522.1"/>
    </source>
</evidence>
<dbReference type="PROSITE" id="PS00548">
    <property type="entry name" value="RIBOSOMAL_S3"/>
    <property type="match status" value="1"/>
</dbReference>
<dbReference type="InterPro" id="IPR015946">
    <property type="entry name" value="KH_dom-like_a/b"/>
</dbReference>
<reference evidence="8" key="1">
    <citation type="journal article" date="2013" name="Eukaryot. Cell">
        <title>Extremely Reduced Levels of Heterozygosity in the Vertebrate Pathogen Encephalitozoon cuniculi.</title>
        <authorList>
            <person name="Selman M."/>
            <person name="Sak B."/>
            <person name="Kvac M."/>
            <person name="Farinelli L."/>
            <person name="Weiss L.M."/>
            <person name="Corradi N."/>
        </authorList>
    </citation>
    <scope>NUCLEOTIDE SEQUENCE</scope>
</reference>
<accession>M1KB15</accession>
<dbReference type="InterPro" id="IPR001351">
    <property type="entry name" value="Ribosomal_uS3_C"/>
</dbReference>
<evidence type="ECO:0000259" key="7">
    <source>
        <dbReference type="Pfam" id="PF00189"/>
    </source>
</evidence>
<evidence type="ECO:0000256" key="6">
    <source>
        <dbReference type="RuleBase" id="RU003624"/>
    </source>
</evidence>
<protein>
    <recommendedName>
        <fullName evidence="5">40S ribosomal protein S3</fullName>
    </recommendedName>
</protein>
<dbReference type="SUPFAM" id="SSF54821">
    <property type="entry name" value="Ribosomal protein S3 C-terminal domain"/>
    <property type="match status" value="1"/>
</dbReference>
<dbReference type="AlphaFoldDB" id="M1KB15"/>
<sequence length="228" mass="25601">MVISGNKKFALEMSSDQVLERFMKNGLMNAELKEFFEKALVNEGFSTMELRMQETPIKIILKVAKPHEAIGEKKFRLRQFQHLAAQRLEVPDESVEIVVEKVHEKGLCALIQANFIREKILGGVQYRRAVNMALKTARHAKAQGCQIIVSGKLKGQRAKSVKFQDGVLIHSGDAVKDYINTGYATVETKQGVIGIQVRIMLPYDPEGVLGPNYPLPDRITILEPSEIQ</sequence>
<dbReference type="Pfam" id="PF00189">
    <property type="entry name" value="Ribosomal_S3_C"/>
    <property type="match status" value="1"/>
</dbReference>
<dbReference type="InterPro" id="IPR057258">
    <property type="entry name" value="Ribosomal_uS3"/>
</dbReference>
<dbReference type="InterPro" id="IPR005703">
    <property type="entry name" value="Ribosomal_uS3_euk/arc"/>
</dbReference>
<keyword evidence="2" id="KW-0694">RNA-binding</keyword>
<dbReference type="GO" id="GO:0003723">
    <property type="term" value="F:RNA binding"/>
    <property type="evidence" value="ECO:0007669"/>
    <property type="project" value="UniProtKB-KW"/>
</dbReference>